<protein>
    <submittedName>
        <fullName evidence="1">Uncharacterized protein</fullName>
    </submittedName>
</protein>
<accession>A0A7L9WKJ4</accession>
<evidence type="ECO:0000313" key="2">
    <source>
        <dbReference type="Proteomes" id="UP000594118"/>
    </source>
</evidence>
<dbReference type="KEGG" id="pshq:F3W81_08930"/>
<reference evidence="1 2" key="1">
    <citation type="submission" date="2019-10" db="EMBL/GenBank/DDBJ databases">
        <title>Pseudopuniceibacterium sp. HQ09 islated from Antarctica.</title>
        <authorList>
            <person name="Liao L."/>
            <person name="Su S."/>
            <person name="Chen B."/>
            <person name="Yu Y."/>
        </authorList>
    </citation>
    <scope>NUCLEOTIDE SEQUENCE [LARGE SCALE GENOMIC DNA]</scope>
    <source>
        <strain evidence="1 2">HQ09</strain>
    </source>
</reference>
<dbReference type="RefSeq" id="WP_193083241.1">
    <property type="nucleotide sequence ID" value="NZ_CP045201.1"/>
</dbReference>
<dbReference type="AlphaFoldDB" id="A0A7L9WKJ4"/>
<evidence type="ECO:0000313" key="1">
    <source>
        <dbReference type="EMBL" id="QOL80925.1"/>
    </source>
</evidence>
<keyword evidence="2" id="KW-1185">Reference proteome</keyword>
<dbReference type="EMBL" id="CP045201">
    <property type="protein sequence ID" value="QOL80925.1"/>
    <property type="molecule type" value="Genomic_DNA"/>
</dbReference>
<gene>
    <name evidence="1" type="ORF">F3W81_08930</name>
</gene>
<dbReference type="Proteomes" id="UP000594118">
    <property type="component" value="Chromosome"/>
</dbReference>
<proteinExistence type="predicted"/>
<sequence length="188" mass="20168">MTTGETHALPDQPFVSERRRPERDVLRLCCVAGVGVVKPERGAEPVATIAALPFHEALLVGALRARCDGPDEMAVFAAELGDLYGASSAARILDRLDEFLGLTLRHVRRPVMRHGLKCSCVGADEAVLAHLVSLSTSGDREDAMLMACLLVRADVAPIVVSLAQTLGLELHRSQPGRAFPSMPSETVH</sequence>
<organism evidence="1 2">
    <name type="scientific">Pseudooceanicola spongiae</name>
    <dbReference type="NCBI Taxonomy" id="2613965"/>
    <lineage>
        <taxon>Bacteria</taxon>
        <taxon>Pseudomonadati</taxon>
        <taxon>Pseudomonadota</taxon>
        <taxon>Alphaproteobacteria</taxon>
        <taxon>Rhodobacterales</taxon>
        <taxon>Paracoccaceae</taxon>
        <taxon>Pseudooceanicola</taxon>
    </lineage>
</organism>
<name>A0A7L9WKJ4_9RHOB</name>